<sequence>MSSEQVTLRDRFREDLRSGSLPVILTAVPLAMAVGLGSGWYWDQFAAGFLLLLTIGVLVPYAHETYCSQNQSWKRDVLWTVGASAVACGLFASSYLLAGTLVTDPTHNAAAAFVATFLSGAVLLRFLR</sequence>
<dbReference type="RefSeq" id="WP_006092163.1">
    <property type="nucleotide sequence ID" value="NZ_AOHW01000046.1"/>
</dbReference>
<organism evidence="2 3">
    <name type="scientific">Natronorubrum tibetense GA33</name>
    <dbReference type="NCBI Taxonomy" id="1114856"/>
    <lineage>
        <taxon>Archaea</taxon>
        <taxon>Methanobacteriati</taxon>
        <taxon>Methanobacteriota</taxon>
        <taxon>Stenosarchaea group</taxon>
        <taxon>Halobacteria</taxon>
        <taxon>Halobacteriales</taxon>
        <taxon>Natrialbaceae</taxon>
        <taxon>Natronorubrum</taxon>
    </lineage>
</organism>
<accession>L9VK42</accession>
<dbReference type="eggNOG" id="ENOG502N5VU">
    <property type="taxonomic scope" value="Archaea"/>
</dbReference>
<feature type="transmembrane region" description="Helical" evidence="1">
    <location>
        <begin position="78"/>
        <end position="97"/>
    </location>
</feature>
<keyword evidence="1" id="KW-1133">Transmembrane helix</keyword>
<dbReference type="PATRIC" id="fig|1114856.3.peg.4169"/>
<proteinExistence type="predicted"/>
<evidence type="ECO:0000256" key="1">
    <source>
        <dbReference type="SAM" id="Phobius"/>
    </source>
</evidence>
<feature type="transmembrane region" description="Helical" evidence="1">
    <location>
        <begin position="21"/>
        <end position="42"/>
    </location>
</feature>
<dbReference type="AlphaFoldDB" id="L9VK42"/>
<reference evidence="2 3" key="1">
    <citation type="journal article" date="2014" name="PLoS Genet.">
        <title>Phylogenetically driven sequencing of extremely halophilic archaea reveals strategies for static and dynamic osmo-response.</title>
        <authorList>
            <person name="Becker E.A."/>
            <person name="Seitzer P.M."/>
            <person name="Tritt A."/>
            <person name="Larsen D."/>
            <person name="Krusor M."/>
            <person name="Yao A.I."/>
            <person name="Wu D."/>
            <person name="Madern D."/>
            <person name="Eisen J.A."/>
            <person name="Darling A.E."/>
            <person name="Facciotti M.T."/>
        </authorList>
    </citation>
    <scope>NUCLEOTIDE SEQUENCE [LARGE SCALE GENOMIC DNA]</scope>
    <source>
        <strain evidence="2 3">GA33</strain>
    </source>
</reference>
<keyword evidence="1" id="KW-0812">Transmembrane</keyword>
<protein>
    <submittedName>
        <fullName evidence="2">Uncharacterized protein</fullName>
    </submittedName>
</protein>
<keyword evidence="1" id="KW-0472">Membrane</keyword>
<feature type="transmembrane region" description="Helical" evidence="1">
    <location>
        <begin position="109"/>
        <end position="127"/>
    </location>
</feature>
<dbReference type="EMBL" id="AOHW01000046">
    <property type="protein sequence ID" value="ELY37446.1"/>
    <property type="molecule type" value="Genomic_DNA"/>
</dbReference>
<keyword evidence="3" id="KW-1185">Reference proteome</keyword>
<evidence type="ECO:0000313" key="3">
    <source>
        <dbReference type="Proteomes" id="UP000011599"/>
    </source>
</evidence>
<dbReference type="Proteomes" id="UP000011599">
    <property type="component" value="Unassembled WGS sequence"/>
</dbReference>
<comment type="caution">
    <text evidence="2">The sequence shown here is derived from an EMBL/GenBank/DDBJ whole genome shotgun (WGS) entry which is preliminary data.</text>
</comment>
<name>L9VK42_9EURY</name>
<evidence type="ECO:0000313" key="2">
    <source>
        <dbReference type="EMBL" id="ELY37446.1"/>
    </source>
</evidence>
<feature type="transmembrane region" description="Helical" evidence="1">
    <location>
        <begin position="48"/>
        <end position="66"/>
    </location>
</feature>
<gene>
    <name evidence="2" type="ORF">C496_20200</name>
</gene>
<dbReference type="OrthoDB" id="177303at2157"/>